<proteinExistence type="predicted"/>
<organism evidence="1">
    <name type="scientific">bioreactor metagenome</name>
    <dbReference type="NCBI Taxonomy" id="1076179"/>
    <lineage>
        <taxon>unclassified sequences</taxon>
        <taxon>metagenomes</taxon>
        <taxon>ecological metagenomes</taxon>
    </lineage>
</organism>
<evidence type="ECO:0000313" key="1">
    <source>
        <dbReference type="EMBL" id="MPN04462.1"/>
    </source>
</evidence>
<dbReference type="EMBL" id="VSSQ01050369">
    <property type="protein sequence ID" value="MPN04462.1"/>
    <property type="molecule type" value="Genomic_DNA"/>
</dbReference>
<sequence length="82" mass="9023">MDSSVTPGIAPLKFAYIIRAKINCIDVIATVIQRYQLVDFFTDTSSLPLGINNIAIIPMTGTKVIKDKGPNPKKENIMTPFI</sequence>
<comment type="caution">
    <text evidence="1">The sequence shown here is derived from an EMBL/GenBank/DDBJ whole genome shotgun (WGS) entry which is preliminary data.</text>
</comment>
<protein>
    <submittedName>
        <fullName evidence="1">Uncharacterized protein</fullName>
    </submittedName>
</protein>
<name>A0A645ETC1_9ZZZZ</name>
<gene>
    <name evidence="1" type="ORF">SDC9_151700</name>
</gene>
<dbReference type="AlphaFoldDB" id="A0A645ETC1"/>
<reference evidence="1" key="1">
    <citation type="submission" date="2019-08" db="EMBL/GenBank/DDBJ databases">
        <authorList>
            <person name="Kucharzyk K."/>
            <person name="Murdoch R.W."/>
            <person name="Higgins S."/>
            <person name="Loffler F."/>
        </authorList>
    </citation>
    <scope>NUCLEOTIDE SEQUENCE</scope>
</reference>
<accession>A0A645ETC1</accession>